<name>A0A3M9M9F3_9MICO</name>
<protein>
    <submittedName>
        <fullName evidence="2">DUF3017 domain-containing protein</fullName>
    </submittedName>
</protein>
<dbReference type="RefSeq" id="WP_123271228.1">
    <property type="nucleotide sequence ID" value="NZ_RJJQ01000008.1"/>
</dbReference>
<evidence type="ECO:0000313" key="2">
    <source>
        <dbReference type="EMBL" id="RNI22189.1"/>
    </source>
</evidence>
<dbReference type="InterPro" id="IPR021385">
    <property type="entry name" value="DUF3017"/>
</dbReference>
<proteinExistence type="predicted"/>
<dbReference type="EMBL" id="RJJQ01000008">
    <property type="protein sequence ID" value="RNI22189.1"/>
    <property type="molecule type" value="Genomic_DNA"/>
</dbReference>
<evidence type="ECO:0000256" key="1">
    <source>
        <dbReference type="SAM" id="Phobius"/>
    </source>
</evidence>
<gene>
    <name evidence="2" type="ORF">EFY87_09420</name>
</gene>
<organism evidence="2 3">
    <name type="scientific">Flexivirga caeni</name>
    <dbReference type="NCBI Taxonomy" id="2294115"/>
    <lineage>
        <taxon>Bacteria</taxon>
        <taxon>Bacillati</taxon>
        <taxon>Actinomycetota</taxon>
        <taxon>Actinomycetes</taxon>
        <taxon>Micrococcales</taxon>
        <taxon>Dermacoccaceae</taxon>
        <taxon>Flexivirga</taxon>
    </lineage>
</organism>
<keyword evidence="1" id="KW-1133">Transmembrane helix</keyword>
<comment type="caution">
    <text evidence="2">The sequence shown here is derived from an EMBL/GenBank/DDBJ whole genome shotgun (WGS) entry which is preliminary data.</text>
</comment>
<feature type="transmembrane region" description="Helical" evidence="1">
    <location>
        <begin position="62"/>
        <end position="84"/>
    </location>
</feature>
<evidence type="ECO:0000313" key="3">
    <source>
        <dbReference type="Proteomes" id="UP000271678"/>
    </source>
</evidence>
<feature type="transmembrane region" description="Helical" evidence="1">
    <location>
        <begin position="33"/>
        <end position="50"/>
    </location>
</feature>
<keyword evidence="1" id="KW-0812">Transmembrane</keyword>
<reference evidence="2 3" key="1">
    <citation type="submission" date="2018-11" db="EMBL/GenBank/DDBJ databases">
        <title>Draft genome of Simplicispira Flexivirga sp. BO-16.</title>
        <authorList>
            <person name="Im W.T."/>
        </authorList>
    </citation>
    <scope>NUCLEOTIDE SEQUENCE [LARGE SCALE GENOMIC DNA]</scope>
    <source>
        <strain evidence="2 3">BO-16</strain>
    </source>
</reference>
<accession>A0A3M9M9F3</accession>
<keyword evidence="3" id="KW-1185">Reference proteome</keyword>
<dbReference type="Pfam" id="PF11222">
    <property type="entry name" value="DUF3017"/>
    <property type="match status" value="1"/>
</dbReference>
<sequence length="91" mass="9363">MTRFPLGPLWWFVAVGSALGLVVIAIGEVRAGGYLLAVVLGLTGIFRISLPDKAVGALAIRSRAGDGAALIILAIVVAILFSILKLTPLPA</sequence>
<dbReference type="Proteomes" id="UP000271678">
    <property type="component" value="Unassembled WGS sequence"/>
</dbReference>
<feature type="transmembrane region" description="Helical" evidence="1">
    <location>
        <begin position="9"/>
        <end position="27"/>
    </location>
</feature>
<keyword evidence="1" id="KW-0472">Membrane</keyword>
<dbReference type="AlphaFoldDB" id="A0A3M9M9F3"/>